<evidence type="ECO:0000313" key="2">
    <source>
        <dbReference type="Proteomes" id="UP000188268"/>
    </source>
</evidence>
<evidence type="ECO:0000313" key="1">
    <source>
        <dbReference type="EMBL" id="OMO61646.1"/>
    </source>
</evidence>
<gene>
    <name evidence="1" type="ORF">CCACVL1_23351</name>
</gene>
<dbReference type="EMBL" id="AWWV01013414">
    <property type="protein sequence ID" value="OMO61646.1"/>
    <property type="molecule type" value="Genomic_DNA"/>
</dbReference>
<protein>
    <submittedName>
        <fullName evidence="1">Uncharacterized protein</fullName>
    </submittedName>
</protein>
<dbReference type="Proteomes" id="UP000188268">
    <property type="component" value="Unassembled WGS sequence"/>
</dbReference>
<organism evidence="1 2">
    <name type="scientific">Corchorus capsularis</name>
    <name type="common">Jute</name>
    <dbReference type="NCBI Taxonomy" id="210143"/>
    <lineage>
        <taxon>Eukaryota</taxon>
        <taxon>Viridiplantae</taxon>
        <taxon>Streptophyta</taxon>
        <taxon>Embryophyta</taxon>
        <taxon>Tracheophyta</taxon>
        <taxon>Spermatophyta</taxon>
        <taxon>Magnoliopsida</taxon>
        <taxon>eudicotyledons</taxon>
        <taxon>Gunneridae</taxon>
        <taxon>Pentapetalae</taxon>
        <taxon>rosids</taxon>
        <taxon>malvids</taxon>
        <taxon>Malvales</taxon>
        <taxon>Malvaceae</taxon>
        <taxon>Grewioideae</taxon>
        <taxon>Apeibeae</taxon>
        <taxon>Corchorus</taxon>
    </lineage>
</organism>
<keyword evidence="2" id="KW-1185">Reference proteome</keyword>
<comment type="caution">
    <text evidence="1">The sequence shown here is derived from an EMBL/GenBank/DDBJ whole genome shotgun (WGS) entry which is preliminary data.</text>
</comment>
<name>A0A1R3GUB6_COCAP</name>
<accession>A0A1R3GUB6</accession>
<proteinExistence type="predicted"/>
<dbReference type="AlphaFoldDB" id="A0A1R3GUB6"/>
<sequence length="26" mass="2720">MALSHCFRVGVGKENASLTLGLTEVS</sequence>
<reference evidence="1 2" key="1">
    <citation type="submission" date="2013-09" db="EMBL/GenBank/DDBJ databases">
        <title>Corchorus capsularis genome sequencing.</title>
        <authorList>
            <person name="Alam M."/>
            <person name="Haque M.S."/>
            <person name="Islam M.S."/>
            <person name="Emdad E.M."/>
            <person name="Islam M.M."/>
            <person name="Ahmed B."/>
            <person name="Halim A."/>
            <person name="Hossen Q.M.M."/>
            <person name="Hossain M.Z."/>
            <person name="Ahmed R."/>
            <person name="Khan M.M."/>
            <person name="Islam R."/>
            <person name="Rashid M.M."/>
            <person name="Khan S.A."/>
            <person name="Rahman M.S."/>
            <person name="Alam M."/>
        </authorList>
    </citation>
    <scope>NUCLEOTIDE SEQUENCE [LARGE SCALE GENOMIC DNA]</scope>
    <source>
        <strain evidence="2">cv. CVL-1</strain>
        <tissue evidence="1">Whole seedling</tissue>
    </source>
</reference>
<dbReference type="Gramene" id="OMO61646">
    <property type="protein sequence ID" value="OMO61646"/>
    <property type="gene ID" value="CCACVL1_23351"/>
</dbReference>